<evidence type="ECO:0000313" key="3">
    <source>
        <dbReference type="EMBL" id="PRQ45721.1"/>
    </source>
</evidence>
<feature type="transmembrane region" description="Helical" evidence="2">
    <location>
        <begin position="100"/>
        <end position="126"/>
    </location>
</feature>
<evidence type="ECO:0000256" key="1">
    <source>
        <dbReference type="SAM" id="MobiDB-lite"/>
    </source>
</evidence>
<gene>
    <name evidence="3" type="ORF">RchiOBHm_Chr3g0494691</name>
</gene>
<dbReference type="EMBL" id="PDCK01000041">
    <property type="protein sequence ID" value="PRQ45721.1"/>
    <property type="molecule type" value="Genomic_DNA"/>
</dbReference>
<dbReference type="Gramene" id="PRQ45721">
    <property type="protein sequence ID" value="PRQ45721"/>
    <property type="gene ID" value="RchiOBHm_Chr3g0494691"/>
</dbReference>
<comment type="caution">
    <text evidence="3">The sequence shown here is derived from an EMBL/GenBank/DDBJ whole genome shotgun (WGS) entry which is preliminary data.</text>
</comment>
<feature type="region of interest" description="Disordered" evidence="1">
    <location>
        <begin position="73"/>
        <end position="96"/>
    </location>
</feature>
<protein>
    <submittedName>
        <fullName evidence="3">Uncharacterized protein</fullName>
    </submittedName>
</protein>
<keyword evidence="4" id="KW-1185">Reference proteome</keyword>
<reference evidence="3 4" key="1">
    <citation type="journal article" date="2018" name="Nat. Genet.">
        <title>The Rosa genome provides new insights in the design of modern roses.</title>
        <authorList>
            <person name="Bendahmane M."/>
        </authorList>
    </citation>
    <scope>NUCLEOTIDE SEQUENCE [LARGE SCALE GENOMIC DNA]</scope>
    <source>
        <strain evidence="4">cv. Old Blush</strain>
    </source>
</reference>
<dbReference type="AlphaFoldDB" id="A0A2P6RH24"/>
<feature type="region of interest" description="Disordered" evidence="1">
    <location>
        <begin position="1"/>
        <end position="61"/>
    </location>
</feature>
<name>A0A2P6RH24_ROSCH</name>
<sequence length="130" mass="13434">MPAPEKSCEAKPPSFWSGRRGKAGKQSRLSPAGAPDVSPPVFGTSPQKQVHPSAPVSRSVPASSPLPHVVFAHVLPPSKSESDSSHSYTGQSPGPSPSTLIAAASAALLPCVQWALSLFLALVLLYNSRG</sequence>
<evidence type="ECO:0000313" key="4">
    <source>
        <dbReference type="Proteomes" id="UP000238479"/>
    </source>
</evidence>
<dbReference type="Proteomes" id="UP000238479">
    <property type="component" value="Chromosome 3"/>
</dbReference>
<keyword evidence="2" id="KW-1133">Transmembrane helix</keyword>
<evidence type="ECO:0000256" key="2">
    <source>
        <dbReference type="SAM" id="Phobius"/>
    </source>
</evidence>
<proteinExistence type="predicted"/>
<keyword evidence="2" id="KW-0812">Transmembrane</keyword>
<keyword evidence="2" id="KW-0472">Membrane</keyword>
<organism evidence="3 4">
    <name type="scientific">Rosa chinensis</name>
    <name type="common">China rose</name>
    <dbReference type="NCBI Taxonomy" id="74649"/>
    <lineage>
        <taxon>Eukaryota</taxon>
        <taxon>Viridiplantae</taxon>
        <taxon>Streptophyta</taxon>
        <taxon>Embryophyta</taxon>
        <taxon>Tracheophyta</taxon>
        <taxon>Spermatophyta</taxon>
        <taxon>Magnoliopsida</taxon>
        <taxon>eudicotyledons</taxon>
        <taxon>Gunneridae</taxon>
        <taxon>Pentapetalae</taxon>
        <taxon>rosids</taxon>
        <taxon>fabids</taxon>
        <taxon>Rosales</taxon>
        <taxon>Rosaceae</taxon>
        <taxon>Rosoideae</taxon>
        <taxon>Rosoideae incertae sedis</taxon>
        <taxon>Rosa</taxon>
    </lineage>
</organism>
<accession>A0A2P6RH24</accession>
<feature type="compositionally biased region" description="Low complexity" evidence="1">
    <location>
        <begin position="52"/>
        <end position="61"/>
    </location>
</feature>